<dbReference type="Pfam" id="PF00005">
    <property type="entry name" value="ABC_tran"/>
    <property type="match status" value="1"/>
</dbReference>
<evidence type="ECO:0000256" key="5">
    <source>
        <dbReference type="ARBA" id="ARBA00022741"/>
    </source>
</evidence>
<protein>
    <submittedName>
        <fullName evidence="11">ABC transporter ATP-binding protein</fullName>
    </submittedName>
</protein>
<keyword evidence="6 11" id="KW-0067">ATP-binding</keyword>
<dbReference type="SMART" id="SM00382">
    <property type="entry name" value="AAA"/>
    <property type="match status" value="1"/>
</dbReference>
<keyword evidence="3" id="KW-1003">Cell membrane</keyword>
<dbReference type="GO" id="GO:0005886">
    <property type="term" value="C:plasma membrane"/>
    <property type="evidence" value="ECO:0007669"/>
    <property type="project" value="UniProtKB-SubCell"/>
</dbReference>
<dbReference type="InterPro" id="IPR003593">
    <property type="entry name" value="AAA+_ATPase"/>
</dbReference>
<dbReference type="EMBL" id="PKOZ01000001">
    <property type="protein sequence ID" value="PQD96825.1"/>
    <property type="molecule type" value="Genomic_DNA"/>
</dbReference>
<keyword evidence="9" id="KW-0472">Membrane</keyword>
<evidence type="ECO:0000256" key="8">
    <source>
        <dbReference type="ARBA" id="ARBA00023065"/>
    </source>
</evidence>
<evidence type="ECO:0000313" key="12">
    <source>
        <dbReference type="Proteomes" id="UP000239663"/>
    </source>
</evidence>
<evidence type="ECO:0000256" key="2">
    <source>
        <dbReference type="ARBA" id="ARBA00022448"/>
    </source>
</evidence>
<keyword evidence="12" id="KW-1185">Reference proteome</keyword>
<dbReference type="AlphaFoldDB" id="A0A2S7N4C6"/>
<evidence type="ECO:0000256" key="9">
    <source>
        <dbReference type="ARBA" id="ARBA00023136"/>
    </source>
</evidence>
<keyword evidence="5" id="KW-0547">Nucleotide-binding</keyword>
<dbReference type="PANTHER" id="PTHR42771:SF11">
    <property type="entry name" value="FERRICHROME TRANSPORT ATP-BINDING PROTEIN FHUC"/>
    <property type="match status" value="1"/>
</dbReference>
<evidence type="ECO:0000256" key="4">
    <source>
        <dbReference type="ARBA" id="ARBA00022496"/>
    </source>
</evidence>
<reference evidence="11 12" key="1">
    <citation type="submission" date="2017-12" db="EMBL/GenBank/DDBJ databases">
        <title>Taxonomic description and draft genome of Pradoshia cofamensis Gen. nov., sp. nov., a thermotolerant bacillale isolated from anterior gut of earthworm Eisenia fetida.</title>
        <authorList>
            <person name="Saha T."/>
            <person name="Chakraborty R."/>
        </authorList>
    </citation>
    <scope>NUCLEOTIDE SEQUENCE [LARGE SCALE GENOMIC DNA]</scope>
    <source>
        <strain evidence="11 12">EAG3</strain>
    </source>
</reference>
<evidence type="ECO:0000256" key="6">
    <source>
        <dbReference type="ARBA" id="ARBA00022840"/>
    </source>
</evidence>
<dbReference type="InterPro" id="IPR017871">
    <property type="entry name" value="ABC_transporter-like_CS"/>
</dbReference>
<evidence type="ECO:0000259" key="10">
    <source>
        <dbReference type="PROSITE" id="PS50893"/>
    </source>
</evidence>
<dbReference type="Gene3D" id="3.40.50.300">
    <property type="entry name" value="P-loop containing nucleotide triphosphate hydrolases"/>
    <property type="match status" value="1"/>
</dbReference>
<dbReference type="PANTHER" id="PTHR42771">
    <property type="entry name" value="IRON(3+)-HYDROXAMATE IMPORT ATP-BINDING PROTEIN FHUC"/>
    <property type="match status" value="1"/>
</dbReference>
<evidence type="ECO:0000256" key="1">
    <source>
        <dbReference type="ARBA" id="ARBA00004202"/>
    </source>
</evidence>
<sequence>MNAIRASNLCQKVGYFQLKDISLSIPTGKMTAIIGPNGSGKSTFLKITAQLMGMDEGEVLIHDKPIHTYKRRELAKTISMLPQSKEGLPNLSVKELVSYGRSPHHSFLNQGSKTEDEAIIDWALKITSTKKHENRMFHELSGGEQQKARIAMSLAQKTDILLLDEPTTYLDIAHQLDLMEMLQEINEQYGITIVMVLHDLQQAAAYSHHMIALKGGCLVDHGKPRDLLTAYFLQKVYNINAHVYFENDYPIIIPQLKQRRLIP</sequence>
<dbReference type="PROSITE" id="PS50893">
    <property type="entry name" value="ABC_TRANSPORTER_2"/>
    <property type="match status" value="1"/>
</dbReference>
<dbReference type="InterPro" id="IPR003439">
    <property type="entry name" value="ABC_transporter-like_ATP-bd"/>
</dbReference>
<name>A0A2S7N4C6_9BACI</name>
<dbReference type="GO" id="GO:0005524">
    <property type="term" value="F:ATP binding"/>
    <property type="evidence" value="ECO:0007669"/>
    <property type="project" value="UniProtKB-KW"/>
</dbReference>
<keyword evidence="4" id="KW-0410">Iron transport</keyword>
<dbReference type="GO" id="GO:0006826">
    <property type="term" value="P:iron ion transport"/>
    <property type="evidence" value="ECO:0007669"/>
    <property type="project" value="UniProtKB-KW"/>
</dbReference>
<proteinExistence type="predicted"/>
<evidence type="ECO:0000256" key="7">
    <source>
        <dbReference type="ARBA" id="ARBA00023004"/>
    </source>
</evidence>
<dbReference type="PROSITE" id="PS00211">
    <property type="entry name" value="ABC_TRANSPORTER_1"/>
    <property type="match status" value="1"/>
</dbReference>
<dbReference type="RefSeq" id="WP_104847920.1">
    <property type="nucleotide sequence ID" value="NZ_PKOZ01000001.1"/>
</dbReference>
<keyword evidence="8" id="KW-0406">Ion transport</keyword>
<dbReference type="SUPFAM" id="SSF52540">
    <property type="entry name" value="P-loop containing nucleoside triphosphate hydrolases"/>
    <property type="match status" value="1"/>
</dbReference>
<organism evidence="11 12">
    <name type="scientific">Pradoshia eiseniae</name>
    <dbReference type="NCBI Taxonomy" id="2064768"/>
    <lineage>
        <taxon>Bacteria</taxon>
        <taxon>Bacillati</taxon>
        <taxon>Bacillota</taxon>
        <taxon>Bacilli</taxon>
        <taxon>Bacillales</taxon>
        <taxon>Bacillaceae</taxon>
        <taxon>Pradoshia</taxon>
    </lineage>
</organism>
<dbReference type="FunFam" id="3.40.50.300:FF:000134">
    <property type="entry name" value="Iron-enterobactin ABC transporter ATP-binding protein"/>
    <property type="match status" value="1"/>
</dbReference>
<accession>A0A2S7N4C6</accession>
<dbReference type="InterPro" id="IPR051535">
    <property type="entry name" value="Siderophore_ABC-ATPase"/>
</dbReference>
<feature type="domain" description="ABC transporter" evidence="10">
    <location>
        <begin position="1"/>
        <end position="240"/>
    </location>
</feature>
<dbReference type="CDD" id="cd03214">
    <property type="entry name" value="ABC_Iron-Siderophores_B12_Hemin"/>
    <property type="match status" value="1"/>
</dbReference>
<dbReference type="Proteomes" id="UP000239663">
    <property type="component" value="Unassembled WGS sequence"/>
</dbReference>
<keyword evidence="7" id="KW-0408">Iron</keyword>
<dbReference type="OrthoDB" id="9787851at2"/>
<dbReference type="InterPro" id="IPR027417">
    <property type="entry name" value="P-loop_NTPase"/>
</dbReference>
<comment type="caution">
    <text evidence="11">The sequence shown here is derived from an EMBL/GenBank/DDBJ whole genome shotgun (WGS) entry which is preliminary data.</text>
</comment>
<evidence type="ECO:0000256" key="3">
    <source>
        <dbReference type="ARBA" id="ARBA00022475"/>
    </source>
</evidence>
<comment type="subcellular location">
    <subcellularLocation>
        <location evidence="1">Cell membrane</location>
        <topology evidence="1">Peripheral membrane protein</topology>
    </subcellularLocation>
</comment>
<keyword evidence="2" id="KW-0813">Transport</keyword>
<evidence type="ECO:0000313" key="11">
    <source>
        <dbReference type="EMBL" id="PQD96825.1"/>
    </source>
</evidence>
<dbReference type="GO" id="GO:0016887">
    <property type="term" value="F:ATP hydrolysis activity"/>
    <property type="evidence" value="ECO:0007669"/>
    <property type="project" value="InterPro"/>
</dbReference>
<gene>
    <name evidence="11" type="ORF">CYL18_02750</name>
</gene>